<dbReference type="Proteomes" id="UP000437068">
    <property type="component" value="Unassembled WGS sequence"/>
</dbReference>
<gene>
    <name evidence="5" type="ORF">PF001_g10934</name>
    <name evidence="4" type="ORF">PF007_g10749</name>
</gene>
<reference evidence="6 7" key="1">
    <citation type="submission" date="2018-08" db="EMBL/GenBank/DDBJ databases">
        <title>Genomic investigation of the strawberry pathogen Phytophthora fragariae indicates pathogenicity is determined by transcriptional variation in three key races.</title>
        <authorList>
            <person name="Adams T.M."/>
            <person name="Armitage A.D."/>
            <person name="Sobczyk M.K."/>
            <person name="Bates H.J."/>
            <person name="Dunwell J.M."/>
            <person name="Nellist C.F."/>
            <person name="Harrison R.J."/>
        </authorList>
    </citation>
    <scope>NUCLEOTIDE SEQUENCE [LARGE SCALE GENOMIC DNA]</scope>
    <source>
        <strain evidence="5 6">A4</strain>
        <strain evidence="4 7">NOV-71</strain>
    </source>
</reference>
<dbReference type="AlphaFoldDB" id="A0A6A4DP45"/>
<protein>
    <recommendedName>
        <fullName evidence="3">DDE Tnp4 domain-containing protein</fullName>
    </recommendedName>
</protein>
<proteinExistence type="predicted"/>
<comment type="cofactor">
    <cofactor evidence="1">
        <name>a divalent metal cation</name>
        <dbReference type="ChEBI" id="CHEBI:60240"/>
    </cofactor>
</comment>
<dbReference type="GO" id="GO:0046872">
    <property type="term" value="F:metal ion binding"/>
    <property type="evidence" value="ECO:0007669"/>
    <property type="project" value="UniProtKB-KW"/>
</dbReference>
<evidence type="ECO:0000313" key="6">
    <source>
        <dbReference type="Proteomes" id="UP000437068"/>
    </source>
</evidence>
<evidence type="ECO:0000256" key="1">
    <source>
        <dbReference type="ARBA" id="ARBA00001968"/>
    </source>
</evidence>
<name>A0A6A4DP45_9STRA</name>
<evidence type="ECO:0000313" key="4">
    <source>
        <dbReference type="EMBL" id="KAE9113428.1"/>
    </source>
</evidence>
<sequence>MQAAASEFAAISSNNILTGCIGCLDGWLCEIKAPSSNEVPDVSSFFFGHYLTYGINVQAMCDASCKFIGYCFNSPGKVSDSVAFKKWQVSEDITELPFGFYVIGDNAYLLAPSMLVPFTKPEIKTPAHYAYNFYISQLRIRIEMSFGLLVNKWQVF</sequence>
<organism evidence="5 6">
    <name type="scientific">Phytophthora fragariae</name>
    <dbReference type="NCBI Taxonomy" id="53985"/>
    <lineage>
        <taxon>Eukaryota</taxon>
        <taxon>Sar</taxon>
        <taxon>Stramenopiles</taxon>
        <taxon>Oomycota</taxon>
        <taxon>Peronosporomycetes</taxon>
        <taxon>Peronosporales</taxon>
        <taxon>Peronosporaceae</taxon>
        <taxon>Phytophthora</taxon>
    </lineage>
</organism>
<dbReference type="EMBL" id="QXGE01000564">
    <property type="protein sequence ID" value="KAE9308920.1"/>
    <property type="molecule type" value="Genomic_DNA"/>
</dbReference>
<accession>A0A6A4DP45</accession>
<dbReference type="EMBL" id="QXFZ01000517">
    <property type="protein sequence ID" value="KAE9113428.1"/>
    <property type="molecule type" value="Genomic_DNA"/>
</dbReference>
<dbReference type="Proteomes" id="UP000441208">
    <property type="component" value="Unassembled WGS sequence"/>
</dbReference>
<keyword evidence="2" id="KW-0479">Metal-binding</keyword>
<evidence type="ECO:0000256" key="2">
    <source>
        <dbReference type="ARBA" id="ARBA00022723"/>
    </source>
</evidence>
<evidence type="ECO:0000313" key="7">
    <source>
        <dbReference type="Proteomes" id="UP000441208"/>
    </source>
</evidence>
<evidence type="ECO:0000313" key="5">
    <source>
        <dbReference type="EMBL" id="KAE9308920.1"/>
    </source>
</evidence>
<dbReference type="Pfam" id="PF13359">
    <property type="entry name" value="DDE_Tnp_4"/>
    <property type="match status" value="1"/>
</dbReference>
<dbReference type="InterPro" id="IPR027806">
    <property type="entry name" value="HARBI1_dom"/>
</dbReference>
<feature type="domain" description="DDE Tnp4" evidence="3">
    <location>
        <begin position="24"/>
        <end position="156"/>
    </location>
</feature>
<evidence type="ECO:0000259" key="3">
    <source>
        <dbReference type="Pfam" id="PF13359"/>
    </source>
</evidence>
<comment type="caution">
    <text evidence="5">The sequence shown here is derived from an EMBL/GenBank/DDBJ whole genome shotgun (WGS) entry which is preliminary data.</text>
</comment>